<dbReference type="InterPro" id="IPR005586">
    <property type="entry name" value="ABC_trans_aux"/>
</dbReference>
<dbReference type="RefSeq" id="WP_126798435.1">
    <property type="nucleotide sequence ID" value="NZ_PIPO01000002.1"/>
</dbReference>
<dbReference type="PROSITE" id="PS51257">
    <property type="entry name" value="PROKAR_LIPOPROTEIN"/>
    <property type="match status" value="1"/>
</dbReference>
<comment type="caution">
    <text evidence="3">The sequence shown here is derived from an EMBL/GenBank/DDBJ whole genome shotgun (WGS) entry which is preliminary data.</text>
</comment>
<keyword evidence="1" id="KW-0732">Signal</keyword>
<sequence length="210" mass="23690">MKQSIHLTITLVLSILWLSACSSQPPQTVSYLLNTPEFEVIDDSMQKRVVVGDVEVASYLAGKSLTQALNNQQIHRSRQHQWAEPLHSQLQRQLRHGLTQQLASSDWLPVAGSGHLRSYDLRLDLHIDSFHLLPNGEVEVAGIWQARNYQQDFFASGRFSEHQQLAEDGYDAMVEALEIAWQRSMQEVATQLLRTLNEAGEGSVNTDEGE</sequence>
<accession>A0A432WJK6</accession>
<evidence type="ECO:0000313" key="3">
    <source>
        <dbReference type="EMBL" id="RUO33869.1"/>
    </source>
</evidence>
<gene>
    <name evidence="3" type="ORF">CWE14_05270</name>
</gene>
<name>A0A432WJK6_9GAMM</name>
<organism evidence="3 4">
    <name type="scientific">Aliidiomarina soli</name>
    <dbReference type="NCBI Taxonomy" id="1928574"/>
    <lineage>
        <taxon>Bacteria</taxon>
        <taxon>Pseudomonadati</taxon>
        <taxon>Pseudomonadota</taxon>
        <taxon>Gammaproteobacteria</taxon>
        <taxon>Alteromonadales</taxon>
        <taxon>Idiomarinaceae</taxon>
        <taxon>Aliidiomarina</taxon>
    </lineage>
</organism>
<keyword evidence="4" id="KW-1185">Reference proteome</keyword>
<feature type="domain" description="ABC-type transport auxiliary lipoprotein component" evidence="2">
    <location>
        <begin position="31"/>
        <end position="189"/>
    </location>
</feature>
<dbReference type="Proteomes" id="UP000287823">
    <property type="component" value="Unassembled WGS sequence"/>
</dbReference>
<protein>
    <recommendedName>
        <fullName evidence="2">ABC-type transport auxiliary lipoprotein component domain-containing protein</fullName>
    </recommendedName>
</protein>
<dbReference type="SUPFAM" id="SSF159594">
    <property type="entry name" value="XCC0632-like"/>
    <property type="match status" value="1"/>
</dbReference>
<dbReference type="Pfam" id="PF03886">
    <property type="entry name" value="ABC_trans_aux"/>
    <property type="match status" value="1"/>
</dbReference>
<evidence type="ECO:0000313" key="4">
    <source>
        <dbReference type="Proteomes" id="UP000287823"/>
    </source>
</evidence>
<dbReference type="Gene3D" id="3.40.50.10610">
    <property type="entry name" value="ABC-type transport auxiliary lipoprotein component"/>
    <property type="match status" value="1"/>
</dbReference>
<dbReference type="EMBL" id="PIPO01000002">
    <property type="protein sequence ID" value="RUO33869.1"/>
    <property type="molecule type" value="Genomic_DNA"/>
</dbReference>
<evidence type="ECO:0000259" key="2">
    <source>
        <dbReference type="Pfam" id="PF03886"/>
    </source>
</evidence>
<proteinExistence type="predicted"/>
<evidence type="ECO:0000256" key="1">
    <source>
        <dbReference type="SAM" id="SignalP"/>
    </source>
</evidence>
<dbReference type="AlphaFoldDB" id="A0A432WJK6"/>
<feature type="chain" id="PRO_5018988524" description="ABC-type transport auxiliary lipoprotein component domain-containing protein" evidence="1">
    <location>
        <begin position="23"/>
        <end position="210"/>
    </location>
</feature>
<feature type="signal peptide" evidence="1">
    <location>
        <begin position="1"/>
        <end position="22"/>
    </location>
</feature>
<reference evidence="3 4" key="1">
    <citation type="journal article" date="2011" name="Front. Microbiol.">
        <title>Genomic signatures of strain selection and enhancement in Bacillus atrophaeus var. globigii, a historical biowarfare simulant.</title>
        <authorList>
            <person name="Gibbons H.S."/>
            <person name="Broomall S.M."/>
            <person name="McNew L.A."/>
            <person name="Daligault H."/>
            <person name="Chapman C."/>
            <person name="Bruce D."/>
            <person name="Karavis M."/>
            <person name="Krepps M."/>
            <person name="McGregor P.A."/>
            <person name="Hong C."/>
            <person name="Park K.H."/>
            <person name="Akmal A."/>
            <person name="Feldman A."/>
            <person name="Lin J.S."/>
            <person name="Chang W.E."/>
            <person name="Higgs B.W."/>
            <person name="Demirev P."/>
            <person name="Lindquist J."/>
            <person name="Liem A."/>
            <person name="Fochler E."/>
            <person name="Read T.D."/>
            <person name="Tapia R."/>
            <person name="Johnson S."/>
            <person name="Bishop-Lilly K.A."/>
            <person name="Detter C."/>
            <person name="Han C."/>
            <person name="Sozhamannan S."/>
            <person name="Rosenzweig C.N."/>
            <person name="Skowronski E.W."/>
        </authorList>
    </citation>
    <scope>NUCLEOTIDE SEQUENCE [LARGE SCALE GENOMIC DNA]</scope>
    <source>
        <strain evidence="3 4">Y4G10-17</strain>
    </source>
</reference>